<feature type="region of interest" description="Disordered" evidence="2">
    <location>
        <begin position="179"/>
        <end position="204"/>
    </location>
</feature>
<feature type="region of interest" description="Disordered" evidence="2">
    <location>
        <begin position="51"/>
        <end position="74"/>
    </location>
</feature>
<keyword evidence="4" id="KW-1185">Reference proteome</keyword>
<feature type="compositionally biased region" description="Basic and acidic residues" evidence="2">
    <location>
        <begin position="51"/>
        <end position="68"/>
    </location>
</feature>
<dbReference type="Proteomes" id="UP000039865">
    <property type="component" value="Unassembled WGS sequence"/>
</dbReference>
<dbReference type="OrthoDB" id="10551102at2759"/>
<keyword evidence="1" id="KW-0175">Coiled coil</keyword>
<protein>
    <submittedName>
        <fullName evidence="3">Uncharacterized protein</fullName>
    </submittedName>
</protein>
<evidence type="ECO:0000256" key="2">
    <source>
        <dbReference type="SAM" id="MobiDB-lite"/>
    </source>
</evidence>
<gene>
    <name evidence="3" type="primary">Contig13870.g14806</name>
    <name evidence="3" type="ORF">STYLEM_5895</name>
</gene>
<evidence type="ECO:0000313" key="3">
    <source>
        <dbReference type="EMBL" id="CDW76930.1"/>
    </source>
</evidence>
<sequence length="245" mass="28427">MNSNSDIEQNNHGSFVNQNNDNYGQYEMMPSTGGVMSVVERTKLWAEYKEKKIKDAKDQKDKQDKDSTDCTFKPQINNYQNKRRTARGVNQDDSMAANKGLDKYMQRMDKAREMKEEMQILEEKLFKKGQNWKPKLTTPVEPKLSSYIKKNEKESQNPSNIKSLNKPVNPIINDYSKLQKSQASRSNDEQEDGDRNGFSPSQIKNTQDFVKLTQKCKGQFVELRSDMNYDEAISLIHQHILNLDI</sequence>
<evidence type="ECO:0000256" key="1">
    <source>
        <dbReference type="SAM" id="Coils"/>
    </source>
</evidence>
<reference evidence="3 4" key="1">
    <citation type="submission" date="2014-06" db="EMBL/GenBank/DDBJ databases">
        <authorList>
            <person name="Swart Estienne"/>
        </authorList>
    </citation>
    <scope>NUCLEOTIDE SEQUENCE [LARGE SCALE GENOMIC DNA]</scope>
    <source>
        <strain evidence="3 4">130c</strain>
    </source>
</reference>
<dbReference type="EMBL" id="CCKQ01005676">
    <property type="protein sequence ID" value="CDW76930.1"/>
    <property type="molecule type" value="Genomic_DNA"/>
</dbReference>
<dbReference type="InParanoid" id="A0A078A5V4"/>
<evidence type="ECO:0000313" key="4">
    <source>
        <dbReference type="Proteomes" id="UP000039865"/>
    </source>
</evidence>
<feature type="coiled-coil region" evidence="1">
    <location>
        <begin position="101"/>
        <end position="131"/>
    </location>
</feature>
<feature type="region of interest" description="Disordered" evidence="2">
    <location>
        <begin position="1"/>
        <end position="28"/>
    </location>
</feature>
<accession>A0A078A5V4</accession>
<dbReference type="AlphaFoldDB" id="A0A078A5V4"/>
<feature type="compositionally biased region" description="Polar residues" evidence="2">
    <location>
        <begin position="1"/>
        <end position="23"/>
    </location>
</feature>
<organism evidence="3 4">
    <name type="scientific">Stylonychia lemnae</name>
    <name type="common">Ciliate</name>
    <dbReference type="NCBI Taxonomy" id="5949"/>
    <lineage>
        <taxon>Eukaryota</taxon>
        <taxon>Sar</taxon>
        <taxon>Alveolata</taxon>
        <taxon>Ciliophora</taxon>
        <taxon>Intramacronucleata</taxon>
        <taxon>Spirotrichea</taxon>
        <taxon>Stichotrichia</taxon>
        <taxon>Sporadotrichida</taxon>
        <taxon>Oxytrichidae</taxon>
        <taxon>Stylonychinae</taxon>
        <taxon>Stylonychia</taxon>
    </lineage>
</organism>
<feature type="region of interest" description="Disordered" evidence="2">
    <location>
        <begin position="150"/>
        <end position="169"/>
    </location>
</feature>
<proteinExistence type="predicted"/>
<name>A0A078A5V4_STYLE</name>